<keyword evidence="3" id="KW-1185">Reference proteome</keyword>
<comment type="caution">
    <text evidence="2">The sequence shown here is derived from an EMBL/GenBank/DDBJ whole genome shotgun (WGS) entry which is preliminary data.</text>
</comment>
<accession>A0A318HVQ2</accession>
<evidence type="ECO:0000256" key="1">
    <source>
        <dbReference type="SAM" id="SignalP"/>
    </source>
</evidence>
<name>A0A318HVQ2_9BACT</name>
<sequence length="279" mass="31923">MKKTILILMSFLCTLIADAKKIVTSLPSPETLAAINDSIIKEGHQLYLFEKLNWELTDLFLAHHGREEMGGQMTYRTKNGTIIAFFCDKSMKNSLYELRYETSSPKFIAVDSVRPLTQEEKELVVRKDVLVAKMWKLADSIKGVSPEFGQFNADIIRINDHITRLYLLTGTVKPGIIPFGNDYSFDFTNDNRLVAFRRYHRSLIPTQTNHNGKTVVSTIHSHLKDNPYITATDICNFLLYGRDIAGMKSFYVYSTACECLFAYWDGDKPVIKIEEIPKE</sequence>
<protein>
    <submittedName>
        <fullName evidence="2">Uncharacterized protein</fullName>
    </submittedName>
</protein>
<evidence type="ECO:0000313" key="3">
    <source>
        <dbReference type="Proteomes" id="UP000248314"/>
    </source>
</evidence>
<dbReference type="EMBL" id="QJJX01000012">
    <property type="protein sequence ID" value="PXX22313.1"/>
    <property type="molecule type" value="Genomic_DNA"/>
</dbReference>
<dbReference type="AlphaFoldDB" id="A0A318HVQ2"/>
<gene>
    <name evidence="2" type="ORF">EJ73_01303</name>
</gene>
<dbReference type="OrthoDB" id="1075024at2"/>
<feature type="chain" id="PRO_5016323714" evidence="1">
    <location>
        <begin position="20"/>
        <end position="279"/>
    </location>
</feature>
<dbReference type="RefSeq" id="WP_025816259.1">
    <property type="nucleotide sequence ID" value="NZ_BAIZ01000022.1"/>
</dbReference>
<organism evidence="2 3">
    <name type="scientific">Hoylesella shahii DSM 15611 = JCM 12083</name>
    <dbReference type="NCBI Taxonomy" id="1122991"/>
    <lineage>
        <taxon>Bacteria</taxon>
        <taxon>Pseudomonadati</taxon>
        <taxon>Bacteroidota</taxon>
        <taxon>Bacteroidia</taxon>
        <taxon>Bacteroidales</taxon>
        <taxon>Prevotellaceae</taxon>
        <taxon>Hoylesella</taxon>
    </lineage>
</organism>
<keyword evidence="1" id="KW-0732">Signal</keyword>
<evidence type="ECO:0000313" key="2">
    <source>
        <dbReference type="EMBL" id="PXX22313.1"/>
    </source>
</evidence>
<feature type="signal peptide" evidence="1">
    <location>
        <begin position="1"/>
        <end position="19"/>
    </location>
</feature>
<reference evidence="2 3" key="1">
    <citation type="submission" date="2018-05" db="EMBL/GenBank/DDBJ databases">
        <title>Genomic Encyclopedia of Type Strains, Phase I: the one thousand microbial genomes (KMG-I) project.</title>
        <authorList>
            <person name="Kyrpides N."/>
        </authorList>
    </citation>
    <scope>NUCLEOTIDE SEQUENCE [LARGE SCALE GENOMIC DNA]</scope>
    <source>
        <strain evidence="2 3">DSM 15611</strain>
    </source>
</reference>
<proteinExistence type="predicted"/>
<dbReference type="STRING" id="1122991.GCA_000613445_01477"/>
<dbReference type="Proteomes" id="UP000248314">
    <property type="component" value="Unassembled WGS sequence"/>
</dbReference>